<comment type="caution">
    <text evidence="2">The sequence shown here is derived from an EMBL/GenBank/DDBJ whole genome shotgun (WGS) entry which is preliminary data.</text>
</comment>
<gene>
    <name evidence="2" type="ORF">B0A49_11233</name>
</gene>
<accession>A0A4U0XCT9</accession>
<name>A0A4U0XCT9_9PEZI</name>
<dbReference type="Proteomes" id="UP000308768">
    <property type="component" value="Unassembled WGS sequence"/>
</dbReference>
<evidence type="ECO:0000313" key="2">
    <source>
        <dbReference type="EMBL" id="TKA74562.1"/>
    </source>
</evidence>
<evidence type="ECO:0000313" key="3">
    <source>
        <dbReference type="Proteomes" id="UP000308768"/>
    </source>
</evidence>
<feature type="compositionally biased region" description="Acidic residues" evidence="1">
    <location>
        <begin position="211"/>
        <end position="234"/>
    </location>
</feature>
<reference evidence="2 3" key="1">
    <citation type="submission" date="2017-03" db="EMBL/GenBank/DDBJ databases">
        <title>Genomes of endolithic fungi from Antarctica.</title>
        <authorList>
            <person name="Coleine C."/>
            <person name="Masonjones S."/>
            <person name="Stajich J.E."/>
        </authorList>
    </citation>
    <scope>NUCLEOTIDE SEQUENCE [LARGE SCALE GENOMIC DNA]</scope>
    <source>
        <strain evidence="2 3">CCFEE 5187</strain>
    </source>
</reference>
<feature type="compositionally biased region" description="Basic residues" evidence="1">
    <location>
        <begin position="414"/>
        <end position="429"/>
    </location>
</feature>
<feature type="region of interest" description="Disordered" evidence="1">
    <location>
        <begin position="162"/>
        <end position="185"/>
    </location>
</feature>
<protein>
    <submittedName>
        <fullName evidence="2">Uncharacterized protein</fullName>
    </submittedName>
</protein>
<feature type="compositionally biased region" description="Basic residues" evidence="1">
    <location>
        <begin position="485"/>
        <end position="495"/>
    </location>
</feature>
<keyword evidence="3" id="KW-1185">Reference proteome</keyword>
<dbReference type="OrthoDB" id="3485856at2759"/>
<feature type="region of interest" description="Disordered" evidence="1">
    <location>
        <begin position="410"/>
        <end position="495"/>
    </location>
</feature>
<feature type="region of interest" description="Disordered" evidence="1">
    <location>
        <begin position="1"/>
        <end position="42"/>
    </location>
</feature>
<evidence type="ECO:0000256" key="1">
    <source>
        <dbReference type="SAM" id="MobiDB-lite"/>
    </source>
</evidence>
<dbReference type="STRING" id="331657.A0A4U0XCT9"/>
<feature type="compositionally biased region" description="Basic and acidic residues" evidence="1">
    <location>
        <begin position="430"/>
        <end position="465"/>
    </location>
</feature>
<proteinExistence type="predicted"/>
<dbReference type="EMBL" id="NAJN01000350">
    <property type="protein sequence ID" value="TKA74562.1"/>
    <property type="molecule type" value="Genomic_DNA"/>
</dbReference>
<feature type="region of interest" description="Disordered" evidence="1">
    <location>
        <begin position="203"/>
        <end position="252"/>
    </location>
</feature>
<sequence>MSWPVVVPRTPSKPALLHTPPSSDIEAEQKLPPSPPVSPKKRGLSRVARLLRVLRLQRAGRLDVGEQEQAWQRLKLTSEEYAESHTRLGQDEDLEGWYGDRVRYDFDPAAGLYTLRMPTATHEHFIRKVTTEILKQIHAVANDLPASQSQLANALKEIDEGGSPTIEFYPPPTVSSPHSAHGPSYPAVQDVEAAVDTFEGQTQEQPLLQEEGQEEKVEETEETEKEEEDEEEEAGTACQLVSQHSPDSALFHPSARYPPLIVEVSYSQKRKDMPYLAESYIIDSAHAVQCVVGLDVEYHAPASAPKRKKEQKRDMTATLSIWRPGAERDSSGEDVGLCVCDVDAVPFRSSDGEPLDGALTLSVNDILPSELISTVSNPDVDLLPQRIKIPFSTLTTFLAAAELRHAMLSSTTSAKRKTARPKKFKKRKRTPEEELSDGREEKYTQQELVVDERTVGLDGAWEPKGRRARVAAPAVTEEHQVVTRSGRRMRERGEG</sequence>
<organism evidence="2 3">
    <name type="scientific">Cryomyces minteri</name>
    <dbReference type="NCBI Taxonomy" id="331657"/>
    <lineage>
        <taxon>Eukaryota</taxon>
        <taxon>Fungi</taxon>
        <taxon>Dikarya</taxon>
        <taxon>Ascomycota</taxon>
        <taxon>Pezizomycotina</taxon>
        <taxon>Dothideomycetes</taxon>
        <taxon>Dothideomycetes incertae sedis</taxon>
        <taxon>Cryomyces</taxon>
    </lineage>
</organism>
<dbReference type="AlphaFoldDB" id="A0A4U0XCT9"/>